<evidence type="ECO:0000313" key="2">
    <source>
        <dbReference type="Proteomes" id="UP000821865"/>
    </source>
</evidence>
<reference evidence="1" key="1">
    <citation type="submission" date="2020-05" db="EMBL/GenBank/DDBJ databases">
        <title>Large-scale comparative analyses of tick genomes elucidate their genetic diversity and vector capacities.</title>
        <authorList>
            <person name="Jia N."/>
            <person name="Wang J."/>
            <person name="Shi W."/>
            <person name="Du L."/>
            <person name="Sun Y."/>
            <person name="Zhan W."/>
            <person name="Jiang J."/>
            <person name="Wang Q."/>
            <person name="Zhang B."/>
            <person name="Ji P."/>
            <person name="Sakyi L.B."/>
            <person name="Cui X."/>
            <person name="Yuan T."/>
            <person name="Jiang B."/>
            <person name="Yang W."/>
            <person name="Lam T.T.-Y."/>
            <person name="Chang Q."/>
            <person name="Ding S."/>
            <person name="Wang X."/>
            <person name="Zhu J."/>
            <person name="Ruan X."/>
            <person name="Zhao L."/>
            <person name="Wei J."/>
            <person name="Que T."/>
            <person name="Du C."/>
            <person name="Cheng J."/>
            <person name="Dai P."/>
            <person name="Han X."/>
            <person name="Huang E."/>
            <person name="Gao Y."/>
            <person name="Liu J."/>
            <person name="Shao H."/>
            <person name="Ye R."/>
            <person name="Li L."/>
            <person name="Wei W."/>
            <person name="Wang X."/>
            <person name="Wang C."/>
            <person name="Yang T."/>
            <person name="Huo Q."/>
            <person name="Li W."/>
            <person name="Guo W."/>
            <person name="Chen H."/>
            <person name="Zhou L."/>
            <person name="Ni X."/>
            <person name="Tian J."/>
            <person name="Zhou Y."/>
            <person name="Sheng Y."/>
            <person name="Liu T."/>
            <person name="Pan Y."/>
            <person name="Xia L."/>
            <person name="Li J."/>
            <person name="Zhao F."/>
            <person name="Cao W."/>
        </authorList>
    </citation>
    <scope>NUCLEOTIDE SEQUENCE</scope>
    <source>
        <strain evidence="1">Dsil-2018</strain>
    </source>
</reference>
<name>A0ACB8CHT3_DERSI</name>
<protein>
    <submittedName>
        <fullName evidence="1">Uncharacterized protein</fullName>
    </submittedName>
</protein>
<gene>
    <name evidence="1" type="ORF">HPB49_022565</name>
</gene>
<evidence type="ECO:0000313" key="1">
    <source>
        <dbReference type="EMBL" id="KAH7942272.1"/>
    </source>
</evidence>
<keyword evidence="2" id="KW-1185">Reference proteome</keyword>
<dbReference type="EMBL" id="CM023476">
    <property type="protein sequence ID" value="KAH7942272.1"/>
    <property type="molecule type" value="Genomic_DNA"/>
</dbReference>
<proteinExistence type="predicted"/>
<accession>A0ACB8CHT3</accession>
<organism evidence="1 2">
    <name type="scientific">Dermacentor silvarum</name>
    <name type="common">Tick</name>
    <dbReference type="NCBI Taxonomy" id="543639"/>
    <lineage>
        <taxon>Eukaryota</taxon>
        <taxon>Metazoa</taxon>
        <taxon>Ecdysozoa</taxon>
        <taxon>Arthropoda</taxon>
        <taxon>Chelicerata</taxon>
        <taxon>Arachnida</taxon>
        <taxon>Acari</taxon>
        <taxon>Parasitiformes</taxon>
        <taxon>Ixodida</taxon>
        <taxon>Ixodoidea</taxon>
        <taxon>Ixodidae</taxon>
        <taxon>Rhipicephalinae</taxon>
        <taxon>Dermacentor</taxon>
    </lineage>
</organism>
<sequence length="457" mass="51282">MSRVSLDSQGSVEYRPPFSGNSSPIESGARRSGEATPEAEQHVREQCMNLAPDFVRSSLQLALELHEVIRESAGSRNVLFSPFLLSSALVGLYNGARGRTADQIARAAHLGYEEPRLVSTCLPAWHAKLFPTWPDSNRRNFEMRHDNCLVYDKGLRLADGYKRWLSRWCRVEAEDFANDPTDGVVFPTRMTAWIGALTSFSCKTPEDASFWTEVDRTTSLFLLSILFIKGKWRHVFRVTRGFFHETPKKSKVVRMMSQTGHFRTAESAELGASMLEIPYREHKKTMVILVPDLPNTLRDLEGKLNAPQILSCIERLEDNGPLSVSVPMFRVSDVVDLKEALPALGVKDAFRPDADFSTLCDSAAGTVCLVRPTRGRVPCARTFQQPDTQVQRSPAIRSLTQKAAPDMSTPPAADDDGEQQEEQDKFIVDRPFLFLVMNSEPKAVLLFGSVRKIFAWK</sequence>
<comment type="caution">
    <text evidence="1">The sequence shown here is derived from an EMBL/GenBank/DDBJ whole genome shotgun (WGS) entry which is preliminary data.</text>
</comment>
<dbReference type="Proteomes" id="UP000821865">
    <property type="component" value="Chromosome 7"/>
</dbReference>